<evidence type="ECO:0000256" key="12">
    <source>
        <dbReference type="ARBA" id="ARBA00042615"/>
    </source>
</evidence>
<organism evidence="14 15">
    <name type="scientific">SAR92 clade bacterium</name>
    <dbReference type="NCBI Taxonomy" id="2315479"/>
    <lineage>
        <taxon>Bacteria</taxon>
        <taxon>Pseudomonadati</taxon>
        <taxon>Pseudomonadota</taxon>
        <taxon>Gammaproteobacteria</taxon>
        <taxon>Cellvibrionales</taxon>
        <taxon>Porticoccaceae</taxon>
        <taxon>SAR92 clade</taxon>
    </lineage>
</organism>
<dbReference type="GO" id="GO:0046872">
    <property type="term" value="F:metal ion binding"/>
    <property type="evidence" value="ECO:0007669"/>
    <property type="project" value="UniProtKB-KW"/>
</dbReference>
<dbReference type="AlphaFoldDB" id="A0A520LL37"/>
<reference evidence="14 15" key="1">
    <citation type="submission" date="2019-02" db="EMBL/GenBank/DDBJ databases">
        <title>Prokaryotic population dynamics and viral predation in marine succession experiment using metagenomics: the confinement effect.</title>
        <authorList>
            <person name="Haro-Moreno J.M."/>
            <person name="Rodriguez-Valera F."/>
            <person name="Lopez-Perez M."/>
        </authorList>
    </citation>
    <scope>NUCLEOTIDE SEQUENCE [LARGE SCALE GENOMIC DNA]</scope>
    <source>
        <strain evidence="14">MED-G169</strain>
    </source>
</reference>
<dbReference type="InterPro" id="IPR051206">
    <property type="entry name" value="NAMLAA_amidase_2"/>
</dbReference>
<evidence type="ECO:0000256" key="7">
    <source>
        <dbReference type="ARBA" id="ARBA00022723"/>
    </source>
</evidence>
<comment type="caution">
    <text evidence="14">The sequence shown here is derived from an EMBL/GenBank/DDBJ whole genome shotgun (WGS) entry which is preliminary data.</text>
</comment>
<dbReference type="SMART" id="SM00644">
    <property type="entry name" value="Ami_2"/>
    <property type="match status" value="1"/>
</dbReference>
<dbReference type="InterPro" id="IPR002502">
    <property type="entry name" value="Amidase_domain"/>
</dbReference>
<evidence type="ECO:0000256" key="2">
    <source>
        <dbReference type="ARBA" id="ARBA00001947"/>
    </source>
</evidence>
<dbReference type="CDD" id="cd06583">
    <property type="entry name" value="PGRP"/>
    <property type="match status" value="1"/>
</dbReference>
<evidence type="ECO:0000313" key="14">
    <source>
        <dbReference type="EMBL" id="RZO05877.1"/>
    </source>
</evidence>
<dbReference type="Gene3D" id="3.40.80.10">
    <property type="entry name" value="Peptidoglycan recognition protein-like"/>
    <property type="match status" value="1"/>
</dbReference>
<dbReference type="InterPro" id="IPR036505">
    <property type="entry name" value="Amidase/PGRP_sf"/>
</dbReference>
<dbReference type="EC" id="3.5.1.28" evidence="5"/>
<comment type="similarity">
    <text evidence="4">Belongs to the N-acetylmuramoyl-L-alanine amidase 2 family.</text>
</comment>
<evidence type="ECO:0000259" key="13">
    <source>
        <dbReference type="SMART" id="SM00644"/>
    </source>
</evidence>
<evidence type="ECO:0000256" key="4">
    <source>
        <dbReference type="ARBA" id="ARBA00007553"/>
    </source>
</evidence>
<comment type="cofactor">
    <cofactor evidence="2">
        <name>Zn(2+)</name>
        <dbReference type="ChEBI" id="CHEBI:29105"/>
    </cofactor>
</comment>
<feature type="domain" description="N-acetylmuramoyl-L-alanine amidase" evidence="13">
    <location>
        <begin position="17"/>
        <end position="168"/>
    </location>
</feature>
<gene>
    <name evidence="14" type="primary">ampD</name>
    <name evidence="14" type="ORF">EVB02_03045</name>
</gene>
<dbReference type="PANTHER" id="PTHR30417">
    <property type="entry name" value="N-ACETYLMURAMOYL-L-ALANINE AMIDASE AMID"/>
    <property type="match status" value="1"/>
</dbReference>
<dbReference type="Proteomes" id="UP000318148">
    <property type="component" value="Unassembled WGS sequence"/>
</dbReference>
<evidence type="ECO:0000256" key="8">
    <source>
        <dbReference type="ARBA" id="ARBA00022801"/>
    </source>
</evidence>
<dbReference type="NCBIfam" id="NF008758">
    <property type="entry name" value="PRK11789.1"/>
    <property type="match status" value="1"/>
</dbReference>
<dbReference type="GO" id="GO:0005737">
    <property type="term" value="C:cytoplasm"/>
    <property type="evidence" value="ECO:0007669"/>
    <property type="project" value="UniProtKB-SubCell"/>
</dbReference>
<evidence type="ECO:0000256" key="10">
    <source>
        <dbReference type="ARBA" id="ARBA00023316"/>
    </source>
</evidence>
<sequence>MYQITDGWLESVIHVPSPNTDSRPKNCDISLLVIHNISLPPGIFGGSFVEDFFTNNLDLTVNPYFQNLQDLKVSSHLYIKRSGQITQFVSLHERAWHSGLSVFNGRSNCNDFSIGIELEGTDEGGYTDYQYKSLVSVTRTIMTRYPAITSDRIVGHSDISPGRKTDPGNSFDWIRYKRELNLMFQV</sequence>
<accession>A0A520LL37</accession>
<comment type="subcellular location">
    <subcellularLocation>
        <location evidence="3">Cytoplasm</location>
    </subcellularLocation>
</comment>
<dbReference type="GO" id="GO:0009253">
    <property type="term" value="P:peptidoglycan catabolic process"/>
    <property type="evidence" value="ECO:0007669"/>
    <property type="project" value="InterPro"/>
</dbReference>
<evidence type="ECO:0000256" key="3">
    <source>
        <dbReference type="ARBA" id="ARBA00004496"/>
    </source>
</evidence>
<dbReference type="PANTHER" id="PTHR30417:SF4">
    <property type="entry name" value="1,6-ANHYDRO-N-ACETYLMURAMYL-L-ALANINE AMIDASE AMPD"/>
    <property type="match status" value="1"/>
</dbReference>
<keyword evidence="9" id="KW-0862">Zinc</keyword>
<dbReference type="SUPFAM" id="SSF55846">
    <property type="entry name" value="N-acetylmuramoyl-L-alanine amidase-like"/>
    <property type="match status" value="1"/>
</dbReference>
<dbReference type="GO" id="GO:0071555">
    <property type="term" value="P:cell wall organization"/>
    <property type="evidence" value="ECO:0007669"/>
    <property type="project" value="UniProtKB-KW"/>
</dbReference>
<dbReference type="Pfam" id="PF01510">
    <property type="entry name" value="Amidase_2"/>
    <property type="match status" value="1"/>
</dbReference>
<comment type="catalytic activity">
    <reaction evidence="1">
        <text>Hydrolyzes the link between N-acetylmuramoyl residues and L-amino acid residues in certain cell-wall glycopeptides.</text>
        <dbReference type="EC" id="3.5.1.28"/>
    </reaction>
</comment>
<protein>
    <recommendedName>
        <fullName evidence="11">1,6-anhydro-N-acetylmuramyl-L-alanine amidase AmpD</fullName>
        <ecNumber evidence="5">3.5.1.28</ecNumber>
    </recommendedName>
    <alternativeName>
        <fullName evidence="12">N-acetylmuramoyl-L-alanine amidase</fullName>
    </alternativeName>
</protein>
<evidence type="ECO:0000256" key="5">
    <source>
        <dbReference type="ARBA" id="ARBA00011901"/>
    </source>
</evidence>
<proteinExistence type="inferred from homology"/>
<keyword evidence="8 14" id="KW-0378">Hydrolase</keyword>
<keyword evidence="10" id="KW-0961">Cell wall biogenesis/degradation</keyword>
<keyword evidence="6" id="KW-0963">Cytoplasm</keyword>
<evidence type="ECO:0000256" key="11">
    <source>
        <dbReference type="ARBA" id="ARBA00039257"/>
    </source>
</evidence>
<evidence type="ECO:0000256" key="9">
    <source>
        <dbReference type="ARBA" id="ARBA00022833"/>
    </source>
</evidence>
<evidence type="ECO:0000313" key="15">
    <source>
        <dbReference type="Proteomes" id="UP000318148"/>
    </source>
</evidence>
<dbReference type="GO" id="GO:0008745">
    <property type="term" value="F:N-acetylmuramoyl-L-alanine amidase activity"/>
    <property type="evidence" value="ECO:0007669"/>
    <property type="project" value="UniProtKB-EC"/>
</dbReference>
<evidence type="ECO:0000256" key="1">
    <source>
        <dbReference type="ARBA" id="ARBA00001561"/>
    </source>
</evidence>
<evidence type="ECO:0000256" key="6">
    <source>
        <dbReference type="ARBA" id="ARBA00022490"/>
    </source>
</evidence>
<dbReference type="EMBL" id="SHBO01000035">
    <property type="protein sequence ID" value="RZO05877.1"/>
    <property type="molecule type" value="Genomic_DNA"/>
</dbReference>
<name>A0A520LL37_9GAMM</name>
<dbReference type="GO" id="GO:0009254">
    <property type="term" value="P:peptidoglycan turnover"/>
    <property type="evidence" value="ECO:0007669"/>
    <property type="project" value="TreeGrafter"/>
</dbReference>
<keyword evidence="7" id="KW-0479">Metal-binding</keyword>